<dbReference type="Proteomes" id="UP000288805">
    <property type="component" value="Unassembled WGS sequence"/>
</dbReference>
<name>A0A438IRV4_VITVI</name>
<evidence type="ECO:0000313" key="2">
    <source>
        <dbReference type="Proteomes" id="UP000288805"/>
    </source>
</evidence>
<gene>
    <name evidence="1" type="ORF">CK203_038420</name>
</gene>
<protein>
    <submittedName>
        <fullName evidence="1">Uncharacterized protein</fullName>
    </submittedName>
</protein>
<reference evidence="1 2" key="1">
    <citation type="journal article" date="2018" name="PLoS Genet.">
        <title>Population sequencing reveals clonal diversity and ancestral inbreeding in the grapevine cultivar Chardonnay.</title>
        <authorList>
            <person name="Roach M.J."/>
            <person name="Johnson D.L."/>
            <person name="Bohlmann J."/>
            <person name="van Vuuren H.J."/>
            <person name="Jones S.J."/>
            <person name="Pretorius I.S."/>
            <person name="Schmidt S.A."/>
            <person name="Borneman A.R."/>
        </authorList>
    </citation>
    <scope>NUCLEOTIDE SEQUENCE [LARGE SCALE GENOMIC DNA]</scope>
    <source>
        <strain evidence="2">cv. Chardonnay</strain>
        <tissue evidence="1">Leaf</tissue>
    </source>
</reference>
<accession>A0A438IRV4</accession>
<evidence type="ECO:0000313" key="1">
    <source>
        <dbReference type="EMBL" id="RVW99449.1"/>
    </source>
</evidence>
<proteinExistence type="predicted"/>
<sequence>MTTRGVPSPTSIHFTFDGRHGVPNISEGHGPHFIQGDLYRFDPFSEGAFTWDVPHRCGATLQTSFPYNIRYKGEKLSWMLCSAYQRASTLTHTT</sequence>
<organism evidence="1 2">
    <name type="scientific">Vitis vinifera</name>
    <name type="common">Grape</name>
    <dbReference type="NCBI Taxonomy" id="29760"/>
    <lineage>
        <taxon>Eukaryota</taxon>
        <taxon>Viridiplantae</taxon>
        <taxon>Streptophyta</taxon>
        <taxon>Embryophyta</taxon>
        <taxon>Tracheophyta</taxon>
        <taxon>Spermatophyta</taxon>
        <taxon>Magnoliopsida</taxon>
        <taxon>eudicotyledons</taxon>
        <taxon>Gunneridae</taxon>
        <taxon>Pentapetalae</taxon>
        <taxon>rosids</taxon>
        <taxon>Vitales</taxon>
        <taxon>Vitaceae</taxon>
        <taxon>Viteae</taxon>
        <taxon>Vitis</taxon>
    </lineage>
</organism>
<comment type="caution">
    <text evidence="1">The sequence shown here is derived from an EMBL/GenBank/DDBJ whole genome shotgun (WGS) entry which is preliminary data.</text>
</comment>
<dbReference type="AlphaFoldDB" id="A0A438IRV4"/>
<dbReference type="EMBL" id="QGNW01000087">
    <property type="protein sequence ID" value="RVW99449.1"/>
    <property type="molecule type" value="Genomic_DNA"/>
</dbReference>